<dbReference type="RefSeq" id="WP_169656990.1">
    <property type="nucleotide sequence ID" value="NZ_JABANE010000027.1"/>
</dbReference>
<dbReference type="InterPro" id="IPR041371">
    <property type="entry name" value="GH92_N"/>
</dbReference>
<dbReference type="Gene3D" id="1.20.1610.10">
    <property type="entry name" value="alpha-1,2-mannosidases domains"/>
    <property type="match status" value="1"/>
</dbReference>
<name>A0A7X9P3U9_9BACT</name>
<dbReference type="InterPro" id="IPR014718">
    <property type="entry name" value="GH-type_carb-bd"/>
</dbReference>
<dbReference type="PANTHER" id="PTHR12143">
    <property type="entry name" value="PEPTIDE N-GLYCANASE PNGASE -RELATED"/>
    <property type="match status" value="1"/>
</dbReference>
<proteinExistence type="predicted"/>
<dbReference type="SUPFAM" id="SSF48208">
    <property type="entry name" value="Six-hairpin glycosidases"/>
    <property type="match status" value="1"/>
</dbReference>
<keyword evidence="4" id="KW-0732">Signal</keyword>
<dbReference type="InterPro" id="IPR005887">
    <property type="entry name" value="GH92_a_mannosidase_put"/>
</dbReference>
<dbReference type="Proteomes" id="UP000576082">
    <property type="component" value="Unassembled WGS sequence"/>
</dbReference>
<dbReference type="Pfam" id="PF07971">
    <property type="entry name" value="Glyco_hydro_92"/>
    <property type="match status" value="1"/>
</dbReference>
<feature type="signal peptide" evidence="4">
    <location>
        <begin position="1"/>
        <end position="21"/>
    </location>
</feature>
<evidence type="ECO:0000256" key="2">
    <source>
        <dbReference type="ARBA" id="ARBA00011245"/>
    </source>
</evidence>
<dbReference type="Gene3D" id="1.20.1050.60">
    <property type="entry name" value="alpha-1,2-mannosidase"/>
    <property type="match status" value="1"/>
</dbReference>
<keyword evidence="8" id="KW-1185">Reference proteome</keyword>
<organism evidence="7 8">
    <name type="scientific">Flammeovirga aprica JL-4</name>
    <dbReference type="NCBI Taxonomy" id="694437"/>
    <lineage>
        <taxon>Bacteria</taxon>
        <taxon>Pseudomonadati</taxon>
        <taxon>Bacteroidota</taxon>
        <taxon>Cytophagia</taxon>
        <taxon>Cytophagales</taxon>
        <taxon>Flammeovirgaceae</taxon>
        <taxon>Flammeovirga</taxon>
    </lineage>
</organism>
<comment type="subunit">
    <text evidence="2">Monomer.</text>
</comment>
<dbReference type="NCBIfam" id="TIGR01180">
    <property type="entry name" value="aman2_put"/>
    <property type="match status" value="1"/>
</dbReference>
<accession>A0A7X9P3U9</accession>
<dbReference type="PANTHER" id="PTHR12143:SF39">
    <property type="entry name" value="SECRETED PROTEIN"/>
    <property type="match status" value="1"/>
</dbReference>
<reference evidence="7 8" key="1">
    <citation type="submission" date="2020-04" db="EMBL/GenBank/DDBJ databases">
        <title>Flammeovirga sp. SR4, a novel species isolated from seawater.</title>
        <authorList>
            <person name="Wang X."/>
        </authorList>
    </citation>
    <scope>NUCLEOTIDE SEQUENCE [LARGE SCALE GENOMIC DNA]</scope>
    <source>
        <strain evidence="7 8">ATCC 23126</strain>
    </source>
</reference>
<dbReference type="GO" id="GO:0000224">
    <property type="term" value="F:peptide-N4-(N-acetyl-beta-glucosaminyl)asparagine amidase activity"/>
    <property type="evidence" value="ECO:0007669"/>
    <property type="project" value="TreeGrafter"/>
</dbReference>
<dbReference type="EMBL" id="JABANE010000027">
    <property type="protein sequence ID" value="NME68692.1"/>
    <property type="molecule type" value="Genomic_DNA"/>
</dbReference>
<sequence length="783" mass="87528">MKANSLLMLITFCAVSFKGMAQKTPLEWVDPNIGTVHSRWFFYTPAAQPFGMAKPAPSTNGQDGNEWGWEAVGYDGTHSSIEGFVNFHEFQVGGIALMPTTGPLKTTPGKLEDTESGYRSPFQKENEFAQPGYYSVLLDKYNVKAELTSTPRVAFHRYTFLEDTEGRILFDIGNKQGESGEVMDAAVQRVGERTIEGFVITHPGYVKYYQQGSNVKMYFVAELSETPSKVDAFHKNDIHLGKEAALGKGAGLALQFEDLKGKSIEVKIGLSYTSIEHAKLNLATEALDLNFDQAKQEAQNKWSEMLGRIDAKGGSEAHQTKFYTGLYHALLGRGLTNDVNGAYPAIHGGIGYIPSDKNGIPNYNHYNTDAVWGAFWNLTQLWALAYPDYYNEFIQCQLDIYKDGGWLADGVAANKYVSGVGTNYMGLVVASAYNRGIQNYDVETAYQAVYKNELGWMNRPLGAGKADTKIWTEKGYVPLTSNSEYYSASDANGSQFSASHTLEYSFSAYAAAQMAKALEKEEDYKMFMEYSKGWEKLFDPSTGFIRPKLPNGDFIEEFDPKKVWTGFQEGNAWQYTFYVPHDPQGLMQKIGPQEFVDRLDGVFETAAITKFGGGEEVNAFAGLENVYNHGNQPSLQISWMYNFTSEPWKSQYWVREICDVFYGTDETHGYGYGQDEDQGQLGAWYVLAGIGLFDVQGGTAADPTLQMVLPQFSEINIQLHPDFYKGKELKIITKGDVSNDHYIKSAKWNKKDLKTVFLPWNEVTEGGVLEIKSSDKPNKELVQ</sequence>
<dbReference type="Pfam" id="PF17678">
    <property type="entry name" value="Glyco_hydro_92N"/>
    <property type="match status" value="1"/>
</dbReference>
<evidence type="ECO:0000259" key="6">
    <source>
        <dbReference type="Pfam" id="PF17678"/>
    </source>
</evidence>
<dbReference type="GO" id="GO:0005975">
    <property type="term" value="P:carbohydrate metabolic process"/>
    <property type="evidence" value="ECO:0007669"/>
    <property type="project" value="InterPro"/>
</dbReference>
<evidence type="ECO:0000256" key="3">
    <source>
        <dbReference type="ARBA" id="ARBA00022837"/>
    </source>
</evidence>
<feature type="chain" id="PRO_5031417313" evidence="4">
    <location>
        <begin position="22"/>
        <end position="783"/>
    </location>
</feature>
<protein>
    <submittedName>
        <fullName evidence="7">Glycoside hydrolase family 92 protein</fullName>
    </submittedName>
</protein>
<evidence type="ECO:0000256" key="1">
    <source>
        <dbReference type="ARBA" id="ARBA00001913"/>
    </source>
</evidence>
<keyword evidence="3" id="KW-0106">Calcium</keyword>
<comment type="cofactor">
    <cofactor evidence="1">
        <name>Ca(2+)</name>
        <dbReference type="ChEBI" id="CHEBI:29108"/>
    </cofactor>
</comment>
<comment type="caution">
    <text evidence="7">The sequence shown here is derived from an EMBL/GenBank/DDBJ whole genome shotgun (WGS) entry which is preliminary data.</text>
</comment>
<evidence type="ECO:0000256" key="4">
    <source>
        <dbReference type="SAM" id="SignalP"/>
    </source>
</evidence>
<feature type="domain" description="Glycosyl hydrolase family 92" evidence="5">
    <location>
        <begin position="278"/>
        <end position="772"/>
    </location>
</feature>
<gene>
    <name evidence="7" type="ORF">HHU12_12040</name>
</gene>
<dbReference type="GO" id="GO:0005829">
    <property type="term" value="C:cytosol"/>
    <property type="evidence" value="ECO:0007669"/>
    <property type="project" value="TreeGrafter"/>
</dbReference>
<evidence type="ECO:0000313" key="8">
    <source>
        <dbReference type="Proteomes" id="UP000576082"/>
    </source>
</evidence>
<dbReference type="Gene3D" id="2.70.98.10">
    <property type="match status" value="1"/>
</dbReference>
<dbReference type="InterPro" id="IPR012939">
    <property type="entry name" value="Glyco_hydro_92"/>
</dbReference>
<dbReference type="Gene3D" id="3.30.2080.10">
    <property type="entry name" value="GH92 mannosidase domain"/>
    <property type="match status" value="1"/>
</dbReference>
<dbReference type="AlphaFoldDB" id="A0A7X9P3U9"/>
<keyword evidence="7" id="KW-0378">Hydrolase</keyword>
<evidence type="ECO:0000313" key="7">
    <source>
        <dbReference type="EMBL" id="NME68692.1"/>
    </source>
</evidence>
<evidence type="ECO:0000259" key="5">
    <source>
        <dbReference type="Pfam" id="PF07971"/>
    </source>
</evidence>
<dbReference type="GO" id="GO:0006516">
    <property type="term" value="P:glycoprotein catabolic process"/>
    <property type="evidence" value="ECO:0007669"/>
    <property type="project" value="TreeGrafter"/>
</dbReference>
<dbReference type="GO" id="GO:0030246">
    <property type="term" value="F:carbohydrate binding"/>
    <property type="evidence" value="ECO:0007669"/>
    <property type="project" value="InterPro"/>
</dbReference>
<feature type="domain" description="Glycosyl hydrolase family 92 N-terminal" evidence="6">
    <location>
        <begin position="28"/>
        <end position="271"/>
    </location>
</feature>
<dbReference type="InterPro" id="IPR050883">
    <property type="entry name" value="PNGase"/>
</dbReference>
<dbReference type="InterPro" id="IPR008928">
    <property type="entry name" value="6-hairpin_glycosidase_sf"/>
</dbReference>